<reference evidence="1 2" key="1">
    <citation type="submission" date="2023-11" db="EMBL/GenBank/DDBJ databases">
        <title>Halocaridina rubra genome assembly.</title>
        <authorList>
            <person name="Smith C."/>
        </authorList>
    </citation>
    <scope>NUCLEOTIDE SEQUENCE [LARGE SCALE GENOMIC DNA]</scope>
    <source>
        <strain evidence="1">EP-1</strain>
        <tissue evidence="1">Whole</tissue>
    </source>
</reference>
<name>A0AAN8WNC6_HALRR</name>
<organism evidence="1 2">
    <name type="scientific">Halocaridina rubra</name>
    <name type="common">Hawaiian red shrimp</name>
    <dbReference type="NCBI Taxonomy" id="373956"/>
    <lineage>
        <taxon>Eukaryota</taxon>
        <taxon>Metazoa</taxon>
        <taxon>Ecdysozoa</taxon>
        <taxon>Arthropoda</taxon>
        <taxon>Crustacea</taxon>
        <taxon>Multicrustacea</taxon>
        <taxon>Malacostraca</taxon>
        <taxon>Eumalacostraca</taxon>
        <taxon>Eucarida</taxon>
        <taxon>Decapoda</taxon>
        <taxon>Pleocyemata</taxon>
        <taxon>Caridea</taxon>
        <taxon>Atyoidea</taxon>
        <taxon>Atyidae</taxon>
        <taxon>Halocaridina</taxon>
    </lineage>
</organism>
<protein>
    <submittedName>
        <fullName evidence="1">Uncharacterized protein</fullName>
    </submittedName>
</protein>
<keyword evidence="2" id="KW-1185">Reference proteome</keyword>
<dbReference type="AlphaFoldDB" id="A0AAN8WNC6"/>
<sequence length="113" mass="12795">MPTKKTRSIGVGLATLTSSGYPPENGDDVIASSTILKTQYAFIKPLNMRGTALKSAKNFYLELLRVFTIENTLKMRLMTFYIFSESHGVLNPLKMREMLLSDENLYFSTTFKV</sequence>
<proteinExistence type="predicted"/>
<dbReference type="Proteomes" id="UP001381693">
    <property type="component" value="Unassembled WGS sequence"/>
</dbReference>
<evidence type="ECO:0000313" key="1">
    <source>
        <dbReference type="EMBL" id="KAK7068177.1"/>
    </source>
</evidence>
<gene>
    <name evidence="1" type="ORF">SK128_025788</name>
</gene>
<accession>A0AAN8WNC6</accession>
<comment type="caution">
    <text evidence="1">The sequence shown here is derived from an EMBL/GenBank/DDBJ whole genome shotgun (WGS) entry which is preliminary data.</text>
</comment>
<evidence type="ECO:0000313" key="2">
    <source>
        <dbReference type="Proteomes" id="UP001381693"/>
    </source>
</evidence>
<dbReference type="EMBL" id="JAXCGZ010017390">
    <property type="protein sequence ID" value="KAK7068177.1"/>
    <property type="molecule type" value="Genomic_DNA"/>
</dbReference>